<proteinExistence type="predicted"/>
<keyword evidence="2" id="KW-0472">Membrane</keyword>
<feature type="compositionally biased region" description="Polar residues" evidence="1">
    <location>
        <begin position="1"/>
        <end position="14"/>
    </location>
</feature>
<feature type="transmembrane region" description="Helical" evidence="2">
    <location>
        <begin position="267"/>
        <end position="289"/>
    </location>
</feature>
<evidence type="ECO:0000313" key="3">
    <source>
        <dbReference type="EMBL" id="CAH1780557.1"/>
    </source>
</evidence>
<keyword evidence="4" id="KW-1185">Reference proteome</keyword>
<gene>
    <name evidence="3" type="ORF">OFUS_LOCUS7239</name>
</gene>
<accession>A0A8S4NI03</accession>
<evidence type="ECO:0000256" key="1">
    <source>
        <dbReference type="SAM" id="MobiDB-lite"/>
    </source>
</evidence>
<dbReference type="Gene3D" id="1.20.1070.10">
    <property type="entry name" value="Rhodopsin 7-helix transmembrane proteins"/>
    <property type="match status" value="1"/>
</dbReference>
<evidence type="ECO:0000256" key="2">
    <source>
        <dbReference type="SAM" id="Phobius"/>
    </source>
</evidence>
<protein>
    <submittedName>
        <fullName evidence="3">Uncharacterized protein</fullName>
    </submittedName>
</protein>
<keyword evidence="2" id="KW-0812">Transmembrane</keyword>
<dbReference type="AlphaFoldDB" id="A0A8S4NI03"/>
<feature type="region of interest" description="Disordered" evidence="1">
    <location>
        <begin position="1"/>
        <end position="20"/>
    </location>
</feature>
<name>A0A8S4NI03_OWEFU</name>
<feature type="compositionally biased region" description="Basic and acidic residues" evidence="1">
    <location>
        <begin position="156"/>
        <end position="168"/>
    </location>
</feature>
<organism evidence="3 4">
    <name type="scientific">Owenia fusiformis</name>
    <name type="common">Polychaete worm</name>
    <dbReference type="NCBI Taxonomy" id="6347"/>
    <lineage>
        <taxon>Eukaryota</taxon>
        <taxon>Metazoa</taxon>
        <taxon>Spiralia</taxon>
        <taxon>Lophotrochozoa</taxon>
        <taxon>Annelida</taxon>
        <taxon>Polychaeta</taxon>
        <taxon>Sedentaria</taxon>
        <taxon>Canalipalpata</taxon>
        <taxon>Sabellida</taxon>
        <taxon>Oweniida</taxon>
        <taxon>Oweniidae</taxon>
        <taxon>Owenia</taxon>
    </lineage>
</organism>
<keyword evidence="2" id="KW-1133">Transmembrane helix</keyword>
<dbReference type="EMBL" id="CAIIXF020000003">
    <property type="protein sequence ID" value="CAH1780557.1"/>
    <property type="molecule type" value="Genomic_DNA"/>
</dbReference>
<feature type="transmembrane region" description="Helical" evidence="2">
    <location>
        <begin position="235"/>
        <end position="255"/>
    </location>
</feature>
<reference evidence="3" key="1">
    <citation type="submission" date="2022-03" db="EMBL/GenBank/DDBJ databases">
        <authorList>
            <person name="Martin C."/>
        </authorList>
    </citation>
    <scope>NUCLEOTIDE SEQUENCE</scope>
</reference>
<sequence length="320" mass="35821">MSTQTEVEQETTISPRVKRQSPVSHIVPDTNVDFALPDPTSNCWLYLASETDAARIMHPAGREKMMSYTKILPMNPKRSMRSGSIFSTATLCSPREGFDLDSNAIHDDVNDDLPFVTSAPTIPHIQPIRIQVTRPSECGRTTYERHQGVCNSPTMSRERTTRISETSERSVSSQGESIVVTHASSLTTETRENHRIETIRPPSSHESLNLTTPSQMDVDAGRMASHRVKVVAKRCALFILACFGMCLPYCFINSAGRLLDPNVTRNVFILSELLFILNVTLNSCIYVFLNKTVMQLVLGEHATRMSVWYGARRFYAEGTC</sequence>
<dbReference type="Proteomes" id="UP000749559">
    <property type="component" value="Unassembled WGS sequence"/>
</dbReference>
<comment type="caution">
    <text evidence="3">The sequence shown here is derived from an EMBL/GenBank/DDBJ whole genome shotgun (WGS) entry which is preliminary data.</text>
</comment>
<evidence type="ECO:0000313" key="4">
    <source>
        <dbReference type="Proteomes" id="UP000749559"/>
    </source>
</evidence>
<feature type="region of interest" description="Disordered" evidence="1">
    <location>
        <begin position="143"/>
        <end position="175"/>
    </location>
</feature>